<evidence type="ECO:0000313" key="3">
    <source>
        <dbReference type="EMBL" id="GGG83363.1"/>
    </source>
</evidence>
<dbReference type="Proteomes" id="UP000600247">
    <property type="component" value="Unassembled WGS sequence"/>
</dbReference>
<evidence type="ECO:0000256" key="2">
    <source>
        <dbReference type="ARBA" id="ARBA00022679"/>
    </source>
</evidence>
<reference evidence="3 4" key="1">
    <citation type="journal article" date="2014" name="Int. J. Syst. Evol. Microbiol.">
        <title>Complete genome sequence of Corynebacterium casei LMG S-19264T (=DSM 44701T), isolated from a smear-ripened cheese.</title>
        <authorList>
            <consortium name="US DOE Joint Genome Institute (JGI-PGF)"/>
            <person name="Walter F."/>
            <person name="Albersmeier A."/>
            <person name="Kalinowski J."/>
            <person name="Ruckert C."/>
        </authorList>
    </citation>
    <scope>NUCLEOTIDE SEQUENCE [LARGE SCALE GENOMIC DNA]</scope>
    <source>
        <strain evidence="3 4">CGMCC 1.15286</strain>
    </source>
</reference>
<dbReference type="GO" id="GO:0008168">
    <property type="term" value="F:methyltransferase activity"/>
    <property type="evidence" value="ECO:0007669"/>
    <property type="project" value="UniProtKB-KW"/>
</dbReference>
<accession>A0A917HM50</accession>
<comment type="caution">
    <text evidence="3">The sequence shown here is derived from an EMBL/GenBank/DDBJ whole genome shotgun (WGS) entry which is preliminary data.</text>
</comment>
<evidence type="ECO:0008006" key="5">
    <source>
        <dbReference type="Google" id="ProtNLM"/>
    </source>
</evidence>
<dbReference type="InterPro" id="IPR029063">
    <property type="entry name" value="SAM-dependent_MTases_sf"/>
</dbReference>
<dbReference type="EMBL" id="BMHY01000011">
    <property type="protein sequence ID" value="GGG83363.1"/>
    <property type="molecule type" value="Genomic_DNA"/>
</dbReference>
<dbReference type="GO" id="GO:0005886">
    <property type="term" value="C:plasma membrane"/>
    <property type="evidence" value="ECO:0007669"/>
    <property type="project" value="TreeGrafter"/>
</dbReference>
<dbReference type="Gene3D" id="3.40.50.150">
    <property type="entry name" value="Vaccinia Virus protein VP39"/>
    <property type="match status" value="1"/>
</dbReference>
<dbReference type="PANTHER" id="PTHR40048">
    <property type="entry name" value="RHAMNOSYL O-METHYLTRANSFERASE"/>
    <property type="match status" value="1"/>
</dbReference>
<dbReference type="GO" id="GO:0071770">
    <property type="term" value="P:DIM/DIP cell wall layer assembly"/>
    <property type="evidence" value="ECO:0007669"/>
    <property type="project" value="TreeGrafter"/>
</dbReference>
<keyword evidence="2" id="KW-0808">Transferase</keyword>
<sequence length="228" mass="26066">MDWKYYEPHFAADSSPKLPAEFMKEGAWSGHRRFAYDLVRFAQPRVLVELGTLYGTSFFSFCQAVKDGSLPTRCFAVDTWEGDPHTGSYSHYSDVIYEAVHSFTTEQFSGIGATLRGTFHQALPRFAQGSIDLLHIDGYHTYEAVLHDLSTWLPKMADNSIILFHDIAVRSGDFGVYKLWEQLRDYPRLQFNHSNGLGVLFPKGCPASFQPLLQQQDRLAAYYEKFRS</sequence>
<dbReference type="AlphaFoldDB" id="A0A917HM50"/>
<dbReference type="SUPFAM" id="SSF53335">
    <property type="entry name" value="S-adenosyl-L-methionine-dependent methyltransferases"/>
    <property type="match status" value="1"/>
</dbReference>
<gene>
    <name evidence="3" type="ORF">GCM10010918_46210</name>
</gene>
<dbReference type="PANTHER" id="PTHR40048:SF1">
    <property type="entry name" value="RHAMNOSYL O-METHYLTRANSFERASE"/>
    <property type="match status" value="1"/>
</dbReference>
<protein>
    <recommendedName>
        <fullName evidence="5">Class I SAM-dependent methyltransferase</fullName>
    </recommendedName>
</protein>
<keyword evidence="4" id="KW-1185">Reference proteome</keyword>
<dbReference type="Pfam" id="PF13578">
    <property type="entry name" value="Methyltransf_24"/>
    <property type="match status" value="1"/>
</dbReference>
<dbReference type="RefSeq" id="WP_188891934.1">
    <property type="nucleotide sequence ID" value="NZ_BMHY01000011.1"/>
</dbReference>
<name>A0A917HM50_9BACL</name>
<evidence type="ECO:0000256" key="1">
    <source>
        <dbReference type="ARBA" id="ARBA00022603"/>
    </source>
</evidence>
<organism evidence="3 4">
    <name type="scientific">Paenibacillus radicis</name>
    <name type="common">ex Gao et al. 2016</name>
    <dbReference type="NCBI Taxonomy" id="1737354"/>
    <lineage>
        <taxon>Bacteria</taxon>
        <taxon>Bacillati</taxon>
        <taxon>Bacillota</taxon>
        <taxon>Bacilli</taxon>
        <taxon>Bacillales</taxon>
        <taxon>Paenibacillaceae</taxon>
        <taxon>Paenibacillus</taxon>
    </lineage>
</organism>
<keyword evidence="1" id="KW-0489">Methyltransferase</keyword>
<proteinExistence type="predicted"/>
<dbReference type="GO" id="GO:0032259">
    <property type="term" value="P:methylation"/>
    <property type="evidence" value="ECO:0007669"/>
    <property type="project" value="UniProtKB-KW"/>
</dbReference>
<evidence type="ECO:0000313" key="4">
    <source>
        <dbReference type="Proteomes" id="UP000600247"/>
    </source>
</evidence>